<evidence type="ECO:0000256" key="2">
    <source>
        <dbReference type="ARBA" id="ARBA00022490"/>
    </source>
</evidence>
<dbReference type="InterPro" id="IPR008162">
    <property type="entry name" value="Pyrophosphatase"/>
</dbReference>
<accession>A0A5L4L0L8</accession>
<dbReference type="CDD" id="cd00412">
    <property type="entry name" value="pyrophosphatase"/>
    <property type="match status" value="1"/>
</dbReference>
<evidence type="ECO:0000256" key="1">
    <source>
        <dbReference type="ARBA" id="ARBA00001946"/>
    </source>
</evidence>
<keyword evidence="3 7" id="KW-0479">Metal-binding</keyword>
<dbReference type="GO" id="GO:0000287">
    <property type="term" value="F:magnesium ion binding"/>
    <property type="evidence" value="ECO:0007669"/>
    <property type="project" value="UniProtKB-UniRule"/>
</dbReference>
<evidence type="ECO:0000256" key="4">
    <source>
        <dbReference type="ARBA" id="ARBA00022801"/>
    </source>
</evidence>
<dbReference type="GO" id="GO:0005737">
    <property type="term" value="C:cytoplasm"/>
    <property type="evidence" value="ECO:0007669"/>
    <property type="project" value="UniProtKB-SubCell"/>
</dbReference>
<dbReference type="FunFam" id="3.90.80.10:FF:000003">
    <property type="entry name" value="Inorganic pyrophosphatase"/>
    <property type="match status" value="1"/>
</dbReference>
<feature type="binding site" evidence="7">
    <location>
        <position position="140"/>
    </location>
    <ligand>
        <name>substrate</name>
    </ligand>
</feature>
<name>A0A5L4L0L8_CAMUP</name>
<dbReference type="GO" id="GO:0006796">
    <property type="term" value="P:phosphate-containing compound metabolic process"/>
    <property type="evidence" value="ECO:0007669"/>
    <property type="project" value="InterPro"/>
</dbReference>
<feature type="binding site" evidence="7">
    <location>
        <position position="28"/>
    </location>
    <ligand>
        <name>substrate</name>
    </ligand>
</feature>
<sequence>MDLSKIKVGEIPNKINAVIEIPYGSSVKYELDKDSGAIFVDRVMASAMFYPANYGFIANTLADDGDPVDILVLNEYPIQAGAVIPCRLIGVLIMEDESGMDEKLLAVPADKIDARYTDIKSYTDLPQATLNKIKNFFETYKILEPNKWVKVQDFKDINVAIEILEKAVKKNYKA</sequence>
<comment type="cofactor">
    <cofactor evidence="1 7">
        <name>Mg(2+)</name>
        <dbReference type="ChEBI" id="CHEBI:18420"/>
    </cofactor>
</comment>
<feature type="binding site" evidence="7">
    <location>
        <position position="101"/>
    </location>
    <ligand>
        <name>Mg(2+)</name>
        <dbReference type="ChEBI" id="CHEBI:18420"/>
        <label>1</label>
    </ligand>
</feature>
<dbReference type="Gene3D" id="3.90.80.10">
    <property type="entry name" value="Inorganic pyrophosphatase"/>
    <property type="match status" value="1"/>
</dbReference>
<feature type="binding site" evidence="7">
    <location>
        <position position="69"/>
    </location>
    <ligand>
        <name>Mg(2+)</name>
        <dbReference type="ChEBI" id="CHEBI:18420"/>
        <label>2</label>
    </ligand>
</feature>
<comment type="function">
    <text evidence="7">Catalyzes the hydrolysis of inorganic pyrophosphate (PPi) forming two phosphate ions.</text>
</comment>
<evidence type="ECO:0000256" key="7">
    <source>
        <dbReference type="HAMAP-Rule" id="MF_00209"/>
    </source>
</evidence>
<dbReference type="EMBL" id="AABVLA010000011">
    <property type="protein sequence ID" value="EAJ1621745.1"/>
    <property type="molecule type" value="Genomic_DNA"/>
</dbReference>
<evidence type="ECO:0000313" key="9">
    <source>
        <dbReference type="Proteomes" id="UP000535305"/>
    </source>
</evidence>
<comment type="catalytic activity">
    <reaction evidence="6 7">
        <text>diphosphate + H2O = 2 phosphate + H(+)</text>
        <dbReference type="Rhea" id="RHEA:24576"/>
        <dbReference type="ChEBI" id="CHEBI:15377"/>
        <dbReference type="ChEBI" id="CHEBI:15378"/>
        <dbReference type="ChEBI" id="CHEBI:33019"/>
        <dbReference type="ChEBI" id="CHEBI:43474"/>
        <dbReference type="EC" id="3.6.1.1"/>
    </reaction>
</comment>
<comment type="caution">
    <text evidence="8">The sequence shown here is derived from an EMBL/GenBank/DDBJ whole genome shotgun (WGS) entry which is preliminary data.</text>
</comment>
<feature type="binding site" evidence="7">
    <location>
        <position position="42"/>
    </location>
    <ligand>
        <name>substrate</name>
    </ligand>
</feature>
<protein>
    <recommendedName>
        <fullName evidence="7">Inorganic pyrophosphatase</fullName>
        <ecNumber evidence="7">3.6.1.1</ecNumber>
    </recommendedName>
    <alternativeName>
        <fullName evidence="7">Pyrophosphate phospho-hydrolase</fullName>
        <shortName evidence="7">PPase</shortName>
    </alternativeName>
</protein>
<keyword evidence="4 7" id="KW-0378">Hydrolase</keyword>
<evidence type="ECO:0000256" key="3">
    <source>
        <dbReference type="ARBA" id="ARBA00022723"/>
    </source>
</evidence>
<proteinExistence type="inferred from homology"/>
<comment type="subcellular location">
    <subcellularLocation>
        <location evidence="7">Cytoplasm</location>
    </subcellularLocation>
</comment>
<dbReference type="Pfam" id="PF00719">
    <property type="entry name" value="Pyrophosphatase"/>
    <property type="match status" value="1"/>
</dbReference>
<dbReference type="GO" id="GO:0004427">
    <property type="term" value="F:inorganic diphosphate phosphatase activity"/>
    <property type="evidence" value="ECO:0007669"/>
    <property type="project" value="UniProtKB-UniRule"/>
</dbReference>
<keyword evidence="5 7" id="KW-0460">Magnesium</keyword>
<organism evidence="8 9">
    <name type="scientific">Campylobacter upsaliensis</name>
    <dbReference type="NCBI Taxonomy" id="28080"/>
    <lineage>
        <taxon>Bacteria</taxon>
        <taxon>Pseudomonadati</taxon>
        <taxon>Campylobacterota</taxon>
        <taxon>Epsilonproteobacteria</taxon>
        <taxon>Campylobacterales</taxon>
        <taxon>Campylobacteraceae</taxon>
        <taxon>Campylobacter</taxon>
    </lineage>
</organism>
<dbReference type="AlphaFoldDB" id="A0A5L4L0L8"/>
<dbReference type="SUPFAM" id="SSF50324">
    <property type="entry name" value="Inorganic pyrophosphatase"/>
    <property type="match status" value="1"/>
</dbReference>
<dbReference type="HAMAP" id="MF_00209">
    <property type="entry name" value="Inorganic_PPase"/>
    <property type="match status" value="1"/>
</dbReference>
<gene>
    <name evidence="7" type="primary">ppa</name>
    <name evidence="8" type="ORF">CT510_03625</name>
</gene>
<evidence type="ECO:0000256" key="6">
    <source>
        <dbReference type="ARBA" id="ARBA00047820"/>
    </source>
</evidence>
<dbReference type="NCBIfam" id="NF002317">
    <property type="entry name" value="PRK01250.1"/>
    <property type="match status" value="1"/>
</dbReference>
<dbReference type="Proteomes" id="UP000535305">
    <property type="component" value="Unassembled WGS sequence"/>
</dbReference>
<comment type="subunit">
    <text evidence="7">Homohexamer.</text>
</comment>
<evidence type="ECO:0000256" key="5">
    <source>
        <dbReference type="ARBA" id="ARBA00022842"/>
    </source>
</evidence>
<comment type="similarity">
    <text evidence="7">Belongs to the PPase family.</text>
</comment>
<dbReference type="InterPro" id="IPR036649">
    <property type="entry name" value="Pyrophosphatase_sf"/>
</dbReference>
<evidence type="ECO:0000313" key="8">
    <source>
        <dbReference type="EMBL" id="EAJ1621745.1"/>
    </source>
</evidence>
<dbReference type="EC" id="3.6.1.1" evidence="7"/>
<reference evidence="8 9" key="1">
    <citation type="submission" date="2018-06" db="EMBL/GenBank/DDBJ databases">
        <authorList>
            <consortium name="PulseNet: The National Subtyping Network for Foodborne Disease Surveillance"/>
            <person name="Tarr C.L."/>
            <person name="Trees E."/>
            <person name="Katz L.S."/>
            <person name="Carleton-Romer H.A."/>
            <person name="Stroika S."/>
            <person name="Kucerova Z."/>
            <person name="Roache K.F."/>
            <person name="Sabol A.L."/>
            <person name="Besser J."/>
            <person name="Gerner-Smidt P."/>
        </authorList>
    </citation>
    <scope>NUCLEOTIDE SEQUENCE [LARGE SCALE GENOMIC DNA]</scope>
    <source>
        <strain evidence="8 9">PNUSAC003104</strain>
    </source>
</reference>
<dbReference type="PANTHER" id="PTHR10286">
    <property type="entry name" value="INORGANIC PYROPHOSPHATASE"/>
    <property type="match status" value="1"/>
</dbReference>
<feature type="binding site" evidence="7">
    <location>
        <position position="69"/>
    </location>
    <ligand>
        <name>Mg(2+)</name>
        <dbReference type="ChEBI" id="CHEBI:18420"/>
        <label>1</label>
    </ligand>
</feature>
<keyword evidence="2 7" id="KW-0963">Cytoplasm</keyword>
<dbReference type="PROSITE" id="PS00387">
    <property type="entry name" value="PPASE"/>
    <property type="match status" value="1"/>
</dbReference>
<keyword evidence="9" id="KW-1185">Reference proteome</keyword>
<feature type="binding site" evidence="7">
    <location>
        <position position="54"/>
    </location>
    <ligand>
        <name>substrate</name>
    </ligand>
</feature>
<feature type="binding site" evidence="7">
    <location>
        <position position="64"/>
    </location>
    <ligand>
        <name>Mg(2+)</name>
        <dbReference type="ChEBI" id="CHEBI:18420"/>
        <label>1</label>
    </ligand>
</feature>